<evidence type="ECO:0000256" key="4">
    <source>
        <dbReference type="ARBA" id="ARBA00022622"/>
    </source>
</evidence>
<dbReference type="InterPro" id="IPR003591">
    <property type="entry name" value="Leu-rich_rpt_typical-subtyp"/>
</dbReference>
<evidence type="ECO:0000256" key="11">
    <source>
        <dbReference type="ARBA" id="ARBA00055448"/>
    </source>
</evidence>
<evidence type="ECO:0000256" key="5">
    <source>
        <dbReference type="ARBA" id="ARBA00022729"/>
    </source>
</evidence>
<dbReference type="GO" id="GO:0098552">
    <property type="term" value="C:side of membrane"/>
    <property type="evidence" value="ECO:0007669"/>
    <property type="project" value="UniProtKB-KW"/>
</dbReference>
<feature type="domain" description="LRRNT" evidence="15">
    <location>
        <begin position="25"/>
        <end position="59"/>
    </location>
</feature>
<dbReference type="GO" id="GO:0005886">
    <property type="term" value="C:plasma membrane"/>
    <property type="evidence" value="ECO:0007669"/>
    <property type="project" value="UniProtKB-SubCell"/>
</dbReference>
<keyword evidence="9" id="KW-0325">Glycoprotein</keyword>
<evidence type="ECO:0000313" key="17">
    <source>
        <dbReference type="Proteomes" id="UP000549499"/>
    </source>
</evidence>
<evidence type="ECO:0000256" key="3">
    <source>
        <dbReference type="ARBA" id="ARBA00022614"/>
    </source>
</evidence>
<evidence type="ECO:0000256" key="2">
    <source>
        <dbReference type="ARBA" id="ARBA00022475"/>
    </source>
</evidence>
<dbReference type="Pfam" id="PF13855">
    <property type="entry name" value="LRR_8"/>
    <property type="match status" value="1"/>
</dbReference>
<evidence type="ECO:0000256" key="12">
    <source>
        <dbReference type="ARBA" id="ARBA00063718"/>
    </source>
</evidence>
<evidence type="ECO:0000256" key="13">
    <source>
        <dbReference type="ARBA" id="ARBA00072716"/>
    </source>
</evidence>
<keyword evidence="7" id="KW-0130">Cell adhesion</keyword>
<dbReference type="SMART" id="SM00013">
    <property type="entry name" value="LRRNT"/>
    <property type="match status" value="1"/>
</dbReference>
<dbReference type="SUPFAM" id="SSF52058">
    <property type="entry name" value="L domain-like"/>
    <property type="match status" value="1"/>
</dbReference>
<dbReference type="FunFam" id="3.80.10.10:FF:000180">
    <property type="entry name" value="Oligodendrocyte myelin glycoprotein"/>
    <property type="match status" value="1"/>
</dbReference>
<evidence type="ECO:0000313" key="16">
    <source>
        <dbReference type="EMBL" id="NWS66903.1"/>
    </source>
</evidence>
<comment type="subcellular location">
    <subcellularLocation>
        <location evidence="1">Cell membrane</location>
        <topology evidence="1">Lipid-anchor</topology>
        <topology evidence="1">GPI-anchor</topology>
    </subcellularLocation>
</comment>
<feature type="chain" id="PRO_5029506982" description="Oligodendrocyte-myelin glycoprotein" evidence="14">
    <location>
        <begin position="25"/>
        <end position="441"/>
    </location>
</feature>
<keyword evidence="8" id="KW-0472">Membrane</keyword>
<dbReference type="FunFam" id="3.80.10.10:FF:000445">
    <property type="entry name" value="Oligodendrocyte myelin glycoprotein b"/>
    <property type="match status" value="1"/>
</dbReference>
<protein>
    <recommendedName>
        <fullName evidence="13">Oligodendrocyte-myelin glycoprotein</fullName>
    </recommendedName>
</protein>
<comment type="subunit">
    <text evidence="12">Binds to RTN4R.</text>
</comment>
<dbReference type="PRINTS" id="PR00019">
    <property type="entry name" value="LEURICHRPT"/>
</dbReference>
<dbReference type="Pfam" id="PF01462">
    <property type="entry name" value="LRRNT"/>
    <property type="match status" value="1"/>
</dbReference>
<dbReference type="InterPro" id="IPR032675">
    <property type="entry name" value="LRR_dom_sf"/>
</dbReference>
<comment type="caution">
    <text evidence="16">The sequence shown here is derived from an EMBL/GenBank/DDBJ whole genome shotgun (WGS) entry which is preliminary data.</text>
</comment>
<gene>
    <name evidence="16" type="primary">Omg</name>
    <name evidence="16" type="ORF">CROSUL_R11970</name>
</gene>
<evidence type="ECO:0000256" key="9">
    <source>
        <dbReference type="ARBA" id="ARBA00023180"/>
    </source>
</evidence>
<evidence type="ECO:0000256" key="10">
    <source>
        <dbReference type="ARBA" id="ARBA00023288"/>
    </source>
</evidence>
<feature type="signal peptide" evidence="14">
    <location>
        <begin position="1"/>
        <end position="24"/>
    </location>
</feature>
<organism evidence="16 17">
    <name type="scientific">Crotophaga sulcirostris</name>
    <name type="common">Groove-billed ani</name>
    <dbReference type="NCBI Taxonomy" id="33598"/>
    <lineage>
        <taxon>Eukaryota</taxon>
        <taxon>Metazoa</taxon>
        <taxon>Chordata</taxon>
        <taxon>Craniata</taxon>
        <taxon>Vertebrata</taxon>
        <taxon>Euteleostomi</taxon>
        <taxon>Archelosauria</taxon>
        <taxon>Archosauria</taxon>
        <taxon>Dinosauria</taxon>
        <taxon>Saurischia</taxon>
        <taxon>Theropoda</taxon>
        <taxon>Coelurosauria</taxon>
        <taxon>Aves</taxon>
        <taxon>Neognathae</taxon>
        <taxon>Neoaves</taxon>
        <taxon>Otidimorphae</taxon>
        <taxon>Cuculiformes</taxon>
        <taxon>Crotophagidae</taxon>
        <taxon>Crotophaga</taxon>
    </lineage>
</organism>
<dbReference type="EMBL" id="VYZB01000029">
    <property type="protein sequence ID" value="NWS66903.1"/>
    <property type="molecule type" value="Genomic_DNA"/>
</dbReference>
<dbReference type="Proteomes" id="UP000549499">
    <property type="component" value="Unassembled WGS sequence"/>
</dbReference>
<dbReference type="SMART" id="SM00364">
    <property type="entry name" value="LRR_BAC"/>
    <property type="match status" value="4"/>
</dbReference>
<dbReference type="PANTHER" id="PTHR47114">
    <property type="match status" value="1"/>
</dbReference>
<sequence length="441" mass="49168">MEYQILNTSTCLLVLLFFIPTILGICPSNCTCSGNDRNVDCSGRNLTILPHGLQDNITYLNLSFNQFIDLDHQLTRFTNLRTLDISNNWLKNVPAHLPKSLWELYAINNNIKVLQKLDTAYQWNLKVLDVSRNMVERAVLINNTLSNLKFLNLSSNKLWTVPTNIPYNIETVDLSNNFLSQILPGTLLRLHHLTSLYLHNNKFTYIPDKAFDQLFQLQVVTLYNNPWSCGDKHNILYLLKWVQGTAASVLGAPCADQPVLWMSATPTSAAPTTIDPILMIQGMKAADKATSPVATGPTNMTKMYKQLKAKEVTTLATLSQTVLFTNTDRPLLLYPEDLTTRKVGSQEAAATHTIYIKDSTQVNSSLPVTRSSGTSTTPMTLSITSGIPTNYSKMPQSTTATLRREESTTDTLSTRVPSRASICKTYLFHIVVLNAVAMFIG</sequence>
<dbReference type="PANTHER" id="PTHR47114:SF2">
    <property type="entry name" value="OLIGODENDROCYTE-MYELIN GLYCOPROTEIN"/>
    <property type="match status" value="1"/>
</dbReference>
<dbReference type="SMART" id="SM00369">
    <property type="entry name" value="LRR_TYP"/>
    <property type="match status" value="3"/>
</dbReference>
<evidence type="ECO:0000256" key="14">
    <source>
        <dbReference type="SAM" id="SignalP"/>
    </source>
</evidence>
<proteinExistence type="predicted"/>
<dbReference type="Gene3D" id="3.80.10.10">
    <property type="entry name" value="Ribonuclease Inhibitor"/>
    <property type="match status" value="2"/>
</dbReference>
<keyword evidence="4" id="KW-0336">GPI-anchor</keyword>
<evidence type="ECO:0000256" key="7">
    <source>
        <dbReference type="ARBA" id="ARBA00022889"/>
    </source>
</evidence>
<name>A0A7K5HCL0_CROSL</name>
<keyword evidence="6" id="KW-0677">Repeat</keyword>
<dbReference type="GO" id="GO:0031102">
    <property type="term" value="P:neuron projection regeneration"/>
    <property type="evidence" value="ECO:0007669"/>
    <property type="project" value="TreeGrafter"/>
</dbReference>
<keyword evidence="10" id="KW-0449">Lipoprotein</keyword>
<keyword evidence="5 14" id="KW-0732">Signal</keyword>
<comment type="function">
    <text evidence="11">Cell adhesion molecule contributing to the interactive process required for myelination in the central nervous system.</text>
</comment>
<evidence type="ECO:0000256" key="6">
    <source>
        <dbReference type="ARBA" id="ARBA00022737"/>
    </source>
</evidence>
<keyword evidence="2" id="KW-1003">Cell membrane</keyword>
<dbReference type="InterPro" id="IPR001611">
    <property type="entry name" value="Leu-rich_rpt"/>
</dbReference>
<keyword evidence="3" id="KW-0433">Leucine-rich repeat</keyword>
<evidence type="ECO:0000256" key="8">
    <source>
        <dbReference type="ARBA" id="ARBA00023136"/>
    </source>
</evidence>
<feature type="non-terminal residue" evidence="16">
    <location>
        <position position="441"/>
    </location>
</feature>
<dbReference type="Pfam" id="PF00560">
    <property type="entry name" value="LRR_1"/>
    <property type="match status" value="2"/>
</dbReference>
<evidence type="ECO:0000256" key="1">
    <source>
        <dbReference type="ARBA" id="ARBA00004609"/>
    </source>
</evidence>
<dbReference type="PROSITE" id="PS51450">
    <property type="entry name" value="LRR"/>
    <property type="match status" value="3"/>
</dbReference>
<dbReference type="OrthoDB" id="1574204at2759"/>
<evidence type="ECO:0000259" key="15">
    <source>
        <dbReference type="SMART" id="SM00013"/>
    </source>
</evidence>
<dbReference type="InterPro" id="IPR051071">
    <property type="entry name" value="LRR-bact_E3_ubiq_ligases"/>
</dbReference>
<dbReference type="InterPro" id="IPR000372">
    <property type="entry name" value="LRRNT"/>
</dbReference>
<feature type="non-terminal residue" evidence="16">
    <location>
        <position position="1"/>
    </location>
</feature>
<accession>A0A7K5HCL0</accession>
<dbReference type="AlphaFoldDB" id="A0A7K5HCL0"/>
<keyword evidence="17" id="KW-1185">Reference proteome</keyword>
<dbReference type="GO" id="GO:0007155">
    <property type="term" value="P:cell adhesion"/>
    <property type="evidence" value="ECO:0007669"/>
    <property type="project" value="UniProtKB-KW"/>
</dbReference>
<reference evidence="16 17" key="1">
    <citation type="submission" date="2019-09" db="EMBL/GenBank/DDBJ databases">
        <title>Bird 10,000 Genomes (B10K) Project - Family phase.</title>
        <authorList>
            <person name="Zhang G."/>
        </authorList>
    </citation>
    <scope>NUCLEOTIDE SEQUENCE [LARGE SCALE GENOMIC DNA]</scope>
    <source>
        <strain evidence="16">B10K-DU-003-44</strain>
        <tissue evidence="16">Muscle</tissue>
    </source>
</reference>